<name>A0A1Y3XXL8_9ACTN</name>
<evidence type="ECO:0000256" key="1">
    <source>
        <dbReference type="ARBA" id="ARBA00004651"/>
    </source>
</evidence>
<evidence type="ECO:0000313" key="7">
    <source>
        <dbReference type="EMBL" id="OUN87997.1"/>
    </source>
</evidence>
<dbReference type="GO" id="GO:0015658">
    <property type="term" value="F:branched-chain amino acid transmembrane transporter activity"/>
    <property type="evidence" value="ECO:0007669"/>
    <property type="project" value="InterPro"/>
</dbReference>
<dbReference type="Proteomes" id="UP000195781">
    <property type="component" value="Unassembled WGS sequence"/>
</dbReference>
<dbReference type="GO" id="GO:0005886">
    <property type="term" value="C:plasma membrane"/>
    <property type="evidence" value="ECO:0007669"/>
    <property type="project" value="UniProtKB-SubCell"/>
</dbReference>
<comment type="subcellular location">
    <subcellularLocation>
        <location evidence="1">Cell membrane</location>
        <topology evidence="1">Multi-pass membrane protein</topology>
    </subcellularLocation>
</comment>
<feature type="transmembrane region" description="Helical" evidence="6">
    <location>
        <begin position="241"/>
        <end position="264"/>
    </location>
</feature>
<dbReference type="EMBL" id="NFIE01000014">
    <property type="protein sequence ID" value="OUN87997.1"/>
    <property type="molecule type" value="Genomic_DNA"/>
</dbReference>
<comment type="caution">
    <text evidence="7">The sequence shown here is derived from an EMBL/GenBank/DDBJ whole genome shotgun (WGS) entry which is preliminary data.</text>
</comment>
<keyword evidence="8" id="KW-1185">Reference proteome</keyword>
<proteinExistence type="predicted"/>
<evidence type="ECO:0000256" key="5">
    <source>
        <dbReference type="ARBA" id="ARBA00023136"/>
    </source>
</evidence>
<evidence type="ECO:0000256" key="3">
    <source>
        <dbReference type="ARBA" id="ARBA00022692"/>
    </source>
</evidence>
<dbReference type="PANTHER" id="PTHR30482:SF10">
    <property type="entry name" value="HIGH-AFFINITY BRANCHED-CHAIN AMINO ACID TRANSPORT PROTEIN BRAE"/>
    <property type="match status" value="1"/>
</dbReference>
<dbReference type="AlphaFoldDB" id="A0A1Y3XXL8"/>
<feature type="transmembrane region" description="Helical" evidence="6">
    <location>
        <begin position="315"/>
        <end position="334"/>
    </location>
</feature>
<organism evidence="7 8">
    <name type="scientific">[Collinsella] massiliensis</name>
    <dbReference type="NCBI Taxonomy" id="1232426"/>
    <lineage>
        <taxon>Bacteria</taxon>
        <taxon>Bacillati</taxon>
        <taxon>Actinomycetota</taxon>
        <taxon>Coriobacteriia</taxon>
        <taxon>Coriobacteriales</taxon>
        <taxon>Coriobacteriaceae</taxon>
        <taxon>Enorma</taxon>
    </lineage>
</organism>
<feature type="transmembrane region" description="Helical" evidence="6">
    <location>
        <begin position="73"/>
        <end position="92"/>
    </location>
</feature>
<protein>
    <submittedName>
        <fullName evidence="7">Amino acid ABC transporter permease</fullName>
    </submittedName>
</protein>
<accession>A0A1Y3XXL8</accession>
<keyword evidence="2" id="KW-1003">Cell membrane</keyword>
<dbReference type="CDD" id="cd06581">
    <property type="entry name" value="TM_PBP1_LivM_like"/>
    <property type="match status" value="1"/>
</dbReference>
<feature type="transmembrane region" description="Helical" evidence="6">
    <location>
        <begin position="98"/>
        <end position="121"/>
    </location>
</feature>
<dbReference type="OrthoDB" id="9814461at2"/>
<feature type="transmembrane region" description="Helical" evidence="6">
    <location>
        <begin position="190"/>
        <end position="211"/>
    </location>
</feature>
<gene>
    <name evidence="7" type="ORF">B5G02_06940</name>
</gene>
<evidence type="ECO:0000256" key="6">
    <source>
        <dbReference type="SAM" id="Phobius"/>
    </source>
</evidence>
<dbReference type="InterPro" id="IPR043428">
    <property type="entry name" value="LivM-like"/>
</dbReference>
<reference evidence="8" key="1">
    <citation type="submission" date="2017-04" db="EMBL/GenBank/DDBJ databases">
        <title>Function of individual gut microbiota members based on whole genome sequencing of pure cultures obtained from chicken caecum.</title>
        <authorList>
            <person name="Medvecky M."/>
            <person name="Cejkova D."/>
            <person name="Polansky O."/>
            <person name="Karasova D."/>
            <person name="Kubasova T."/>
            <person name="Cizek A."/>
            <person name="Rychlik I."/>
        </authorList>
    </citation>
    <scope>NUCLEOTIDE SEQUENCE [LARGE SCALE GENOMIC DNA]</scope>
    <source>
        <strain evidence="8">An5</strain>
    </source>
</reference>
<evidence type="ECO:0000256" key="2">
    <source>
        <dbReference type="ARBA" id="ARBA00022475"/>
    </source>
</evidence>
<feature type="transmembrane region" description="Helical" evidence="6">
    <location>
        <begin position="14"/>
        <end position="37"/>
    </location>
</feature>
<evidence type="ECO:0000256" key="4">
    <source>
        <dbReference type="ARBA" id="ARBA00022989"/>
    </source>
</evidence>
<dbReference type="InterPro" id="IPR001851">
    <property type="entry name" value="ABC_transp_permease"/>
</dbReference>
<feature type="transmembrane region" description="Helical" evidence="6">
    <location>
        <begin position="276"/>
        <end position="303"/>
    </location>
</feature>
<keyword evidence="4 6" id="KW-1133">Transmembrane helix</keyword>
<keyword evidence="3 6" id="KW-0812">Transmembrane</keyword>
<evidence type="ECO:0000313" key="8">
    <source>
        <dbReference type="Proteomes" id="UP000195781"/>
    </source>
</evidence>
<dbReference type="PANTHER" id="PTHR30482">
    <property type="entry name" value="HIGH-AFFINITY BRANCHED-CHAIN AMINO ACID TRANSPORT SYSTEM PERMEASE"/>
    <property type="match status" value="1"/>
</dbReference>
<feature type="transmembrane region" description="Helical" evidence="6">
    <location>
        <begin position="43"/>
        <end position="61"/>
    </location>
</feature>
<keyword evidence="5 6" id="KW-0472">Membrane</keyword>
<sequence>MGIKQLKPQTRKTIIAYAIVILAFIAVTVLDGAGLISNSLSGQLVPICAYVSLAVSLNLVVGVSGELSLGHAGFMSVGAFTGVVVAGWLSYAGIESDLLLFAISAVAGAVIAGIVGFLVGIPVMRLRGDYLAIVTLAFGEIIKNLLNNVYIGVDAAGLHFAMLSDSSALGMSQGVILINGAKGAVGISKISTFLLGIIVVLITVAVVLNLMHSRDGRAIMAVRDNRIAAESVGVNVTKYRLIAFTVASALAGMAGVLYAMNYSTIVPSQFDFNQSILILVYVVLGGMGNISGSIVSAAFLTVLPEVLRPINQYRMLLYAIVLIAVMVVPHTKLYQRAADALRRRFRRVPPEPELAQEGGEADA</sequence>
<dbReference type="RefSeq" id="WP_094335704.1">
    <property type="nucleotide sequence ID" value="NZ_NFIE01000014.1"/>
</dbReference>
<dbReference type="Pfam" id="PF02653">
    <property type="entry name" value="BPD_transp_2"/>
    <property type="match status" value="1"/>
</dbReference>